<evidence type="ECO:0000313" key="7">
    <source>
        <dbReference type="Proteomes" id="UP000499080"/>
    </source>
</evidence>
<proteinExistence type="predicted"/>
<dbReference type="PROSITE" id="PS51379">
    <property type="entry name" value="4FE4S_FER_2"/>
    <property type="match status" value="1"/>
</dbReference>
<dbReference type="SUPFAM" id="SSF51971">
    <property type="entry name" value="Nucleotide-binding domain"/>
    <property type="match status" value="2"/>
</dbReference>
<dbReference type="EMBL" id="BGPR01021785">
    <property type="protein sequence ID" value="GBN87390.1"/>
    <property type="molecule type" value="Genomic_DNA"/>
</dbReference>
<dbReference type="Proteomes" id="UP000499080">
    <property type="component" value="Unassembled WGS sequence"/>
</dbReference>
<evidence type="ECO:0000256" key="3">
    <source>
        <dbReference type="ARBA" id="ARBA00023164"/>
    </source>
</evidence>
<dbReference type="PANTHER" id="PTHR43100">
    <property type="entry name" value="GLUTAMATE SYNTHASE [NADPH] SMALL CHAIN"/>
    <property type="match status" value="1"/>
</dbReference>
<reference evidence="6 7" key="1">
    <citation type="journal article" date="2019" name="Sci. Rep.">
        <title>Orb-weaving spider Araneus ventricosus genome elucidates the spidroin gene catalogue.</title>
        <authorList>
            <person name="Kono N."/>
            <person name="Nakamura H."/>
            <person name="Ohtoshi R."/>
            <person name="Moran D.A.P."/>
            <person name="Shinohara A."/>
            <person name="Yoshida Y."/>
            <person name="Fujiwara M."/>
            <person name="Mori M."/>
            <person name="Tomita M."/>
            <person name="Arakawa K."/>
        </authorList>
    </citation>
    <scope>NUCLEOTIDE SEQUENCE [LARGE SCALE GENOMIC DNA]</scope>
</reference>
<dbReference type="GO" id="GO:0016639">
    <property type="term" value="F:oxidoreductase activity, acting on the CH-NH2 group of donors, NAD or NADP as acceptor"/>
    <property type="evidence" value="ECO:0007669"/>
    <property type="project" value="InterPro"/>
</dbReference>
<organism evidence="6 7">
    <name type="scientific">Araneus ventricosus</name>
    <name type="common">Orbweaver spider</name>
    <name type="synonym">Epeira ventricosa</name>
    <dbReference type="NCBI Taxonomy" id="182803"/>
    <lineage>
        <taxon>Eukaryota</taxon>
        <taxon>Metazoa</taxon>
        <taxon>Ecdysozoa</taxon>
        <taxon>Arthropoda</taxon>
        <taxon>Chelicerata</taxon>
        <taxon>Arachnida</taxon>
        <taxon>Araneae</taxon>
        <taxon>Araneomorphae</taxon>
        <taxon>Entelegynae</taxon>
        <taxon>Araneoidea</taxon>
        <taxon>Araneidae</taxon>
        <taxon>Araneus</taxon>
    </lineage>
</organism>
<comment type="caution">
    <text evidence="6">The sequence shown here is derived from an EMBL/GenBank/DDBJ whole genome shotgun (WGS) entry which is preliminary data.</text>
</comment>
<dbReference type="Pfam" id="PF07992">
    <property type="entry name" value="Pyr_redox_2"/>
    <property type="match status" value="1"/>
</dbReference>
<comment type="pathway">
    <text evidence="4">Amino-acid biosynthesis.</text>
</comment>
<dbReference type="NCBIfam" id="TIGR01317">
    <property type="entry name" value="GOGAT_sm_gam"/>
    <property type="match status" value="1"/>
</dbReference>
<dbReference type="Gene3D" id="1.10.1060.10">
    <property type="entry name" value="Alpha-helical ferredoxin"/>
    <property type="match status" value="1"/>
</dbReference>
<dbReference type="InterPro" id="IPR017896">
    <property type="entry name" value="4Fe4S_Fe-S-bd"/>
</dbReference>
<dbReference type="PRINTS" id="PR00419">
    <property type="entry name" value="ADXRDTASE"/>
</dbReference>
<dbReference type="Pfam" id="PF14691">
    <property type="entry name" value="Fer4_20"/>
    <property type="match status" value="1"/>
</dbReference>
<dbReference type="InterPro" id="IPR036188">
    <property type="entry name" value="FAD/NAD-bd_sf"/>
</dbReference>
<sequence>GFIKYQREKSNYRPPEERVLDYNEIYDHKSVFKNLKVQAARCMDCGVPFCQSSSGCPLGNIIPKWNDLVYKGNWKEALEQLLLTNNFPEFTGRVCPAPCESACVLTLIEPAVTIKNIECAIIEKAFQEGWMIASPPVVRNKFKVAVVGSGPAGLAAAAQLNKAGHTVTVFEKNRKLGGLLRYGIPTMKLSHEIIDRRLKLLEDEGIHFFTDQNVGQNLSLEHLFSYDAILIAIGSTKPRSLPISGHHLKHIHFAMDYLEEAQKCQEDGDSTPGKAYDKDVVVIGGGDTGVDCIATAVRQGAKSVTTLELLNKPPDTRPMGNLWPQLSRACKVEYGHADVKAKFGADPRQYNLLPKEFLGDSSGNVSGILTGCVEWKKDATGRWEARESSSEKILKADLVLLALGYLGPETDLLESLKIKLNLRSNIDTPKGSYRTSVPRVYAAGDCRMGQSLVVNAIAEGRQAARQIDEDLTNSSCLAGPGGVIHSVVQAGAA</sequence>
<dbReference type="InterPro" id="IPR009051">
    <property type="entry name" value="Helical_ferredxn"/>
</dbReference>
<keyword evidence="2" id="KW-0560">Oxidoreductase</keyword>
<dbReference type="SUPFAM" id="SSF46548">
    <property type="entry name" value="alpha-helical ferredoxin"/>
    <property type="match status" value="1"/>
</dbReference>
<dbReference type="OrthoDB" id="6428801at2759"/>
<keyword evidence="1" id="KW-0028">Amino-acid biosynthesis</keyword>
<evidence type="ECO:0000256" key="1">
    <source>
        <dbReference type="ARBA" id="ARBA00022605"/>
    </source>
</evidence>
<evidence type="ECO:0000259" key="5">
    <source>
        <dbReference type="PROSITE" id="PS51379"/>
    </source>
</evidence>
<feature type="domain" description="4Fe-4S ferredoxin-type" evidence="5">
    <location>
        <begin position="33"/>
        <end position="66"/>
    </location>
</feature>
<dbReference type="Gene3D" id="3.50.50.60">
    <property type="entry name" value="FAD/NAD(P)-binding domain"/>
    <property type="match status" value="3"/>
</dbReference>
<dbReference type="AlphaFoldDB" id="A0A4Y2SJC3"/>
<evidence type="ECO:0000313" key="6">
    <source>
        <dbReference type="EMBL" id="GBN87390.1"/>
    </source>
</evidence>
<dbReference type="GO" id="GO:0006537">
    <property type="term" value="P:glutamate biosynthetic process"/>
    <property type="evidence" value="ECO:0007669"/>
    <property type="project" value="UniProtKB-KW"/>
</dbReference>
<dbReference type="InterPro" id="IPR006005">
    <property type="entry name" value="Glut_synth_ssu1"/>
</dbReference>
<dbReference type="InterPro" id="IPR023753">
    <property type="entry name" value="FAD/NAD-binding_dom"/>
</dbReference>
<protein>
    <submittedName>
        <fullName evidence="6">Glutamate synthase [NADPH]</fullName>
    </submittedName>
</protein>
<name>A0A4Y2SJC3_ARAVE</name>
<keyword evidence="3" id="KW-0314">Glutamate biosynthesis</keyword>
<dbReference type="PANTHER" id="PTHR43100:SF1">
    <property type="entry name" value="GLUTAMATE SYNTHASE [NADPH] SMALL CHAIN"/>
    <property type="match status" value="1"/>
</dbReference>
<accession>A0A4Y2SJC3</accession>
<gene>
    <name evidence="6" type="primary">glt1_5</name>
    <name evidence="6" type="ORF">AVEN_173317_1</name>
</gene>
<evidence type="ECO:0000256" key="2">
    <source>
        <dbReference type="ARBA" id="ARBA00023002"/>
    </source>
</evidence>
<dbReference type="InterPro" id="IPR051394">
    <property type="entry name" value="Glutamate_Synthase"/>
</dbReference>
<evidence type="ECO:0000256" key="4">
    <source>
        <dbReference type="ARBA" id="ARBA00029440"/>
    </source>
</evidence>
<dbReference type="InterPro" id="IPR028261">
    <property type="entry name" value="DPD_II"/>
</dbReference>
<keyword evidence="7" id="KW-1185">Reference proteome</keyword>
<dbReference type="GO" id="GO:0051536">
    <property type="term" value="F:iron-sulfur cluster binding"/>
    <property type="evidence" value="ECO:0007669"/>
    <property type="project" value="InterPro"/>
</dbReference>
<feature type="non-terminal residue" evidence="6">
    <location>
        <position position="1"/>
    </location>
</feature>